<protein>
    <submittedName>
        <fullName evidence="2">Uncharacterized protein</fullName>
    </submittedName>
</protein>
<dbReference type="Proteomes" id="UP000006772">
    <property type="component" value="Unassembled WGS sequence"/>
</dbReference>
<dbReference type="RefSeq" id="WP_006464398.1">
    <property type="nucleotide sequence ID" value="NZ_AEEC02000022.1"/>
</dbReference>
<proteinExistence type="predicted"/>
<sequence length="73" mass="7749">MSVPGAQQELSAALDGLQQLSGATVKDVGCIFGFNSNGDSYAGMVFVAINTLGKLSPYFLIADVKTGRMEKRY</sequence>
<feature type="transmembrane region" description="Helical" evidence="1">
    <location>
        <begin position="41"/>
        <end position="62"/>
    </location>
</feature>
<evidence type="ECO:0000313" key="3">
    <source>
        <dbReference type="Proteomes" id="UP000006772"/>
    </source>
</evidence>
<comment type="caution">
    <text evidence="2">The sequence shown here is derived from an EMBL/GenBank/DDBJ whole genome shotgun (WGS) entry which is preliminary data.</text>
</comment>
<accession>A0AAI9ICX9</accession>
<keyword evidence="1" id="KW-0812">Transmembrane</keyword>
<organism evidence="2 3">
    <name type="scientific">Herbaspirillum frisingense GSF30</name>
    <dbReference type="NCBI Taxonomy" id="864073"/>
    <lineage>
        <taxon>Bacteria</taxon>
        <taxon>Pseudomonadati</taxon>
        <taxon>Pseudomonadota</taxon>
        <taxon>Betaproteobacteria</taxon>
        <taxon>Burkholderiales</taxon>
        <taxon>Oxalobacteraceae</taxon>
        <taxon>Herbaspirillum</taxon>
    </lineage>
</organism>
<evidence type="ECO:0000256" key="1">
    <source>
        <dbReference type="SAM" id="Phobius"/>
    </source>
</evidence>
<dbReference type="EMBL" id="AEEC02000022">
    <property type="protein sequence ID" value="EOA03839.1"/>
    <property type="molecule type" value="Genomic_DNA"/>
</dbReference>
<dbReference type="AlphaFoldDB" id="A0AAI9ICX9"/>
<reference evidence="2 3" key="1">
    <citation type="journal article" date="2013" name="Front. Microbiol.">
        <title>The genome of the endophytic bacterium H. frisingense GSF30(T) identifies diverse strategies in the Herbaspirillum genus to interact with plants.</title>
        <authorList>
            <person name="Straub D."/>
            <person name="Rothballer M."/>
            <person name="Hartmann A."/>
            <person name="Ludewig U."/>
        </authorList>
    </citation>
    <scope>NUCLEOTIDE SEQUENCE [LARGE SCALE GENOMIC DNA]</scope>
    <source>
        <strain evidence="2 3">GSF30</strain>
    </source>
</reference>
<gene>
    <name evidence="2" type="ORF">HFRIS_015816</name>
</gene>
<keyword evidence="1" id="KW-0472">Membrane</keyword>
<name>A0AAI9ICX9_9BURK</name>
<evidence type="ECO:0000313" key="2">
    <source>
        <dbReference type="EMBL" id="EOA03839.1"/>
    </source>
</evidence>
<keyword evidence="1" id="KW-1133">Transmembrane helix</keyword>